<protein>
    <submittedName>
        <fullName evidence="1">Uncharacterized protein</fullName>
    </submittedName>
</protein>
<reference evidence="1 2" key="1">
    <citation type="submission" date="2024-04" db="EMBL/GenBank/DDBJ databases">
        <title>Luteolibacter sp. isolated from soil.</title>
        <authorList>
            <person name="An J."/>
        </authorList>
    </citation>
    <scope>NUCLEOTIDE SEQUENCE [LARGE SCALE GENOMIC DNA]</scope>
    <source>
        <strain evidence="1 2">Y139</strain>
    </source>
</reference>
<proteinExistence type="predicted"/>
<sequence length="126" mass="14106">MLPLIATITGCATDPAKERPILRFYEQARKRAKTGDTRSPVDLTGLQITDGALPGCPRYPTFEESALIVSDPEDRQAVQIIVNPRVSGSFLDPAKKDEAFLREMRAEQERSLRQSRYTGVYLLARP</sequence>
<evidence type="ECO:0000313" key="2">
    <source>
        <dbReference type="Proteomes" id="UP001371305"/>
    </source>
</evidence>
<gene>
    <name evidence="1" type="ORF">WKV53_09310</name>
</gene>
<organism evidence="1 2">
    <name type="scientific">Luteolibacter soli</name>
    <dbReference type="NCBI Taxonomy" id="3135280"/>
    <lineage>
        <taxon>Bacteria</taxon>
        <taxon>Pseudomonadati</taxon>
        <taxon>Verrucomicrobiota</taxon>
        <taxon>Verrucomicrobiia</taxon>
        <taxon>Verrucomicrobiales</taxon>
        <taxon>Verrucomicrobiaceae</taxon>
        <taxon>Luteolibacter</taxon>
    </lineage>
</organism>
<evidence type="ECO:0000313" key="1">
    <source>
        <dbReference type="EMBL" id="MEK7950693.1"/>
    </source>
</evidence>
<accession>A0ABU9ASZ5</accession>
<comment type="caution">
    <text evidence="1">The sequence shown here is derived from an EMBL/GenBank/DDBJ whole genome shotgun (WGS) entry which is preliminary data.</text>
</comment>
<dbReference type="Proteomes" id="UP001371305">
    <property type="component" value="Unassembled WGS sequence"/>
</dbReference>
<name>A0ABU9ASZ5_9BACT</name>
<dbReference type="RefSeq" id="WP_341404295.1">
    <property type="nucleotide sequence ID" value="NZ_JBBUKT010000003.1"/>
</dbReference>
<keyword evidence="2" id="KW-1185">Reference proteome</keyword>
<dbReference type="EMBL" id="JBBUKT010000003">
    <property type="protein sequence ID" value="MEK7950693.1"/>
    <property type="molecule type" value="Genomic_DNA"/>
</dbReference>